<evidence type="ECO:0000313" key="4">
    <source>
        <dbReference type="EMBL" id="MFD0919622.1"/>
    </source>
</evidence>
<feature type="domain" description="Response regulatory" evidence="3">
    <location>
        <begin position="4"/>
        <end position="116"/>
    </location>
</feature>
<dbReference type="PROSITE" id="PS50110">
    <property type="entry name" value="RESPONSE_REGULATORY"/>
    <property type="match status" value="1"/>
</dbReference>
<comment type="caution">
    <text evidence="4">The sequence shown here is derived from an EMBL/GenBank/DDBJ whole genome shotgun (WGS) entry which is preliminary data.</text>
</comment>
<evidence type="ECO:0000259" key="3">
    <source>
        <dbReference type="PROSITE" id="PS50110"/>
    </source>
</evidence>
<keyword evidence="1 2" id="KW-0597">Phosphoprotein</keyword>
<dbReference type="PANTHER" id="PTHR44591">
    <property type="entry name" value="STRESS RESPONSE REGULATOR PROTEIN 1"/>
    <property type="match status" value="1"/>
</dbReference>
<dbReference type="Proteomes" id="UP001597018">
    <property type="component" value="Unassembled WGS sequence"/>
</dbReference>
<dbReference type="SUPFAM" id="SSF52172">
    <property type="entry name" value="CheY-like"/>
    <property type="match status" value="1"/>
</dbReference>
<name>A0ABW3FMW6_9PSEU</name>
<dbReference type="InterPro" id="IPR011006">
    <property type="entry name" value="CheY-like_superfamily"/>
</dbReference>
<dbReference type="PANTHER" id="PTHR44591:SF24">
    <property type="entry name" value="PROTEIN-GLUTAMATE METHYLESTERASE_PROTEIN-GLUTAMINE GLUTAMINASE 1"/>
    <property type="match status" value="1"/>
</dbReference>
<dbReference type="EMBL" id="JBHTIW010000003">
    <property type="protein sequence ID" value="MFD0919622.1"/>
    <property type="molecule type" value="Genomic_DNA"/>
</dbReference>
<keyword evidence="5" id="KW-1185">Reference proteome</keyword>
<evidence type="ECO:0000256" key="2">
    <source>
        <dbReference type="PROSITE-ProRule" id="PRU00169"/>
    </source>
</evidence>
<feature type="modified residue" description="4-aspartylphosphate" evidence="2">
    <location>
        <position position="53"/>
    </location>
</feature>
<evidence type="ECO:0000313" key="5">
    <source>
        <dbReference type="Proteomes" id="UP001597018"/>
    </source>
</evidence>
<dbReference type="Pfam" id="PF00072">
    <property type="entry name" value="Response_reg"/>
    <property type="match status" value="1"/>
</dbReference>
<accession>A0ABW3FMW6</accession>
<dbReference type="InterPro" id="IPR001789">
    <property type="entry name" value="Sig_transdc_resp-reg_receiver"/>
</dbReference>
<evidence type="ECO:0000256" key="1">
    <source>
        <dbReference type="ARBA" id="ARBA00022553"/>
    </source>
</evidence>
<dbReference type="SMART" id="SM00448">
    <property type="entry name" value="REC"/>
    <property type="match status" value="1"/>
</dbReference>
<gene>
    <name evidence="4" type="ORF">ACFQ16_07690</name>
</gene>
<organism evidence="4 5">
    <name type="scientific">Saccharopolyspora rosea</name>
    <dbReference type="NCBI Taxonomy" id="524884"/>
    <lineage>
        <taxon>Bacteria</taxon>
        <taxon>Bacillati</taxon>
        <taxon>Actinomycetota</taxon>
        <taxon>Actinomycetes</taxon>
        <taxon>Pseudonocardiales</taxon>
        <taxon>Pseudonocardiaceae</taxon>
        <taxon>Saccharopolyspora</taxon>
    </lineage>
</organism>
<dbReference type="InterPro" id="IPR050595">
    <property type="entry name" value="Bact_response_regulator"/>
</dbReference>
<sequence>MTKRVLVVDDDARMAELLTHQLAALGYHGRAVSPPETALEAVRSHPPDALVIDLTLADADGLALGESLRESGIPMLACTGSVEPDVEQRVRAAGFAALLRKPYRLAALDRELTLLSELD</sequence>
<protein>
    <submittedName>
        <fullName evidence="4">Response regulator</fullName>
    </submittedName>
</protein>
<proteinExistence type="predicted"/>
<dbReference type="RefSeq" id="WP_263252483.1">
    <property type="nucleotide sequence ID" value="NZ_BAABLT010000001.1"/>
</dbReference>
<dbReference type="Gene3D" id="3.40.50.2300">
    <property type="match status" value="1"/>
</dbReference>
<reference evidence="5" key="1">
    <citation type="journal article" date="2019" name="Int. J. Syst. Evol. Microbiol.">
        <title>The Global Catalogue of Microorganisms (GCM) 10K type strain sequencing project: providing services to taxonomists for standard genome sequencing and annotation.</title>
        <authorList>
            <consortium name="The Broad Institute Genomics Platform"/>
            <consortium name="The Broad Institute Genome Sequencing Center for Infectious Disease"/>
            <person name="Wu L."/>
            <person name="Ma J."/>
        </authorList>
    </citation>
    <scope>NUCLEOTIDE SEQUENCE [LARGE SCALE GENOMIC DNA]</scope>
    <source>
        <strain evidence="5">CCUG 56401</strain>
    </source>
</reference>